<proteinExistence type="predicted"/>
<dbReference type="Pfam" id="PF08808">
    <property type="entry name" value="RES"/>
    <property type="match status" value="1"/>
</dbReference>
<reference evidence="3" key="1">
    <citation type="submission" date="2016-10" db="EMBL/GenBank/DDBJ databases">
        <authorList>
            <person name="Varghese N."/>
            <person name="Submissions S."/>
        </authorList>
    </citation>
    <scope>NUCLEOTIDE SEQUENCE [LARGE SCALE GENOMIC DNA]</scope>
    <source>
        <strain evidence="3">CGMCC 1.11030</strain>
    </source>
</reference>
<dbReference type="InterPro" id="IPR014914">
    <property type="entry name" value="RES_dom"/>
</dbReference>
<keyword evidence="3" id="KW-1185">Reference proteome</keyword>
<evidence type="ECO:0000259" key="1">
    <source>
        <dbReference type="SMART" id="SM00953"/>
    </source>
</evidence>
<dbReference type="Proteomes" id="UP000199377">
    <property type="component" value="Unassembled WGS sequence"/>
</dbReference>
<dbReference type="EMBL" id="FOQH01000004">
    <property type="protein sequence ID" value="SFI13727.1"/>
    <property type="molecule type" value="Genomic_DNA"/>
</dbReference>
<evidence type="ECO:0000313" key="2">
    <source>
        <dbReference type="EMBL" id="SFI13727.1"/>
    </source>
</evidence>
<protein>
    <submittedName>
        <fullName evidence="2">RES domain-containing protein</fullName>
    </submittedName>
</protein>
<gene>
    <name evidence="2" type="ORF">SAMN05216258_104461</name>
</gene>
<feature type="domain" description="RES" evidence="1">
    <location>
        <begin position="48"/>
        <end position="185"/>
    </location>
</feature>
<dbReference type="STRING" id="1114924.SAMN05216258_104461"/>
<dbReference type="AlphaFoldDB" id="A0A1I3FRI9"/>
<accession>A0A1I3FRI9</accession>
<name>A0A1I3FRI9_9RHOB</name>
<sequence>MVEAQHVVSTLKLVDTLAEQAILESLLDETKPPLPDPCAGLDYLLATPFRYKSYPHGSRFRRAGRTPGVFYAAERPETAMAEMAFYRLLFFLVESPGTPLPDAPADYTAFAAAVATPLALDLTAGALGEDPRWSDPVDYAPCQALAEAAREAGAEAIRYASVRDPAGGANLAVLTCAAFARPAPTKRQSWKIRVARHGVQALRESPRLRLDLPLSAFLDDPRLAAAAG</sequence>
<evidence type="ECO:0000313" key="3">
    <source>
        <dbReference type="Proteomes" id="UP000199377"/>
    </source>
</evidence>
<organism evidence="2 3">
    <name type="scientific">Albimonas pacifica</name>
    <dbReference type="NCBI Taxonomy" id="1114924"/>
    <lineage>
        <taxon>Bacteria</taxon>
        <taxon>Pseudomonadati</taxon>
        <taxon>Pseudomonadota</taxon>
        <taxon>Alphaproteobacteria</taxon>
        <taxon>Rhodobacterales</taxon>
        <taxon>Paracoccaceae</taxon>
        <taxon>Albimonas</taxon>
    </lineage>
</organism>
<dbReference type="SMART" id="SM00953">
    <property type="entry name" value="RES"/>
    <property type="match status" value="1"/>
</dbReference>